<dbReference type="GO" id="GO:0033862">
    <property type="term" value="F:UMP kinase activity"/>
    <property type="evidence" value="ECO:0007669"/>
    <property type="project" value="RHEA"/>
</dbReference>
<comment type="function">
    <text evidence="9">Catalyzes the phosphorylation of pyrimidine nucleoside monophosphates at the expense of ATP. Plays an important role in de novo pyrimidine nucleotide biosynthesis. Has preference for UMP and CMP as phosphate acceptors.</text>
</comment>
<evidence type="ECO:0000256" key="6">
    <source>
        <dbReference type="ARBA" id="ARBA00022975"/>
    </source>
</evidence>
<dbReference type="GO" id="GO:0005737">
    <property type="term" value="C:cytoplasm"/>
    <property type="evidence" value="ECO:0007669"/>
    <property type="project" value="UniProtKB-SubCell"/>
</dbReference>
<dbReference type="NCBIfam" id="TIGR01359">
    <property type="entry name" value="UMP_CMP_kin_fam"/>
    <property type="match status" value="1"/>
</dbReference>
<evidence type="ECO:0000256" key="5">
    <source>
        <dbReference type="ARBA" id="ARBA00022840"/>
    </source>
</evidence>
<dbReference type="InterPro" id="IPR046341">
    <property type="entry name" value="SET_dom_sf"/>
</dbReference>
<dbReference type="STRING" id="126957.T1J1L5"/>
<feature type="binding site" evidence="9">
    <location>
        <position position="200"/>
    </location>
    <ligand>
        <name>ATP</name>
        <dbReference type="ChEBI" id="CHEBI:30616"/>
    </ligand>
</feature>
<dbReference type="GO" id="GO:0006221">
    <property type="term" value="P:pyrimidine nucleotide biosynthetic process"/>
    <property type="evidence" value="ECO:0007669"/>
    <property type="project" value="UniProtKB-UniRule"/>
</dbReference>
<dbReference type="GO" id="GO:0005524">
    <property type="term" value="F:ATP binding"/>
    <property type="evidence" value="ECO:0007669"/>
    <property type="project" value="UniProtKB-KW"/>
</dbReference>
<dbReference type="Proteomes" id="UP000014500">
    <property type="component" value="Unassembled WGS sequence"/>
</dbReference>
<feature type="binding site" evidence="9">
    <location>
        <position position="125"/>
    </location>
    <ligand>
        <name>CMP</name>
        <dbReference type="ChEBI" id="CHEBI:60377"/>
    </ligand>
</feature>
<dbReference type="HAMAP" id="MF_03172">
    <property type="entry name" value="Adenylate_kinase_UMP_CMP_kin"/>
    <property type="match status" value="1"/>
</dbReference>
<dbReference type="CDD" id="cd10537">
    <property type="entry name" value="SET_SETD9"/>
    <property type="match status" value="1"/>
</dbReference>
<evidence type="ECO:0000256" key="4">
    <source>
        <dbReference type="ARBA" id="ARBA00022777"/>
    </source>
</evidence>
<evidence type="ECO:0000313" key="12">
    <source>
        <dbReference type="Proteomes" id="UP000014500"/>
    </source>
</evidence>
<comment type="similarity">
    <text evidence="9">Belongs to the adenylate kinase family. UMP-CMP kinase subfamily.</text>
</comment>
<dbReference type="GO" id="GO:0008170">
    <property type="term" value="F:N-methyltransferase activity"/>
    <property type="evidence" value="ECO:0007669"/>
    <property type="project" value="UniProtKB-ARBA"/>
</dbReference>
<evidence type="ECO:0000256" key="8">
    <source>
        <dbReference type="ARBA" id="ARBA00048116"/>
    </source>
</evidence>
<dbReference type="Gene3D" id="3.40.50.300">
    <property type="entry name" value="P-loop containing nucleotide triphosphate hydrolases"/>
    <property type="match status" value="1"/>
</dbReference>
<name>T1J1L5_STRMM</name>
<evidence type="ECO:0000256" key="3">
    <source>
        <dbReference type="ARBA" id="ARBA00022741"/>
    </source>
</evidence>
<feature type="binding site" evidence="9">
    <location>
        <begin position="44"/>
        <end position="49"/>
    </location>
    <ligand>
        <name>ATP</name>
        <dbReference type="ChEBI" id="CHEBI:30616"/>
    </ligand>
</feature>
<dbReference type="InterPro" id="IPR027417">
    <property type="entry name" value="P-loop_NTPase"/>
</dbReference>
<evidence type="ECO:0000313" key="11">
    <source>
        <dbReference type="EnsemblMetazoa" id="SMAR007435-PA"/>
    </source>
</evidence>
<dbReference type="PANTHER" id="PTHR23359">
    <property type="entry name" value="NUCLEOTIDE KINASE"/>
    <property type="match status" value="1"/>
</dbReference>
<evidence type="ECO:0000256" key="9">
    <source>
        <dbReference type="HAMAP-Rule" id="MF_03172"/>
    </source>
</evidence>
<dbReference type="GO" id="GO:0036431">
    <property type="term" value="F:dCMP kinase activity"/>
    <property type="evidence" value="ECO:0007669"/>
    <property type="project" value="RHEA"/>
</dbReference>
<keyword evidence="5 9" id="KW-0067">ATP-binding</keyword>
<dbReference type="GO" id="GO:0036430">
    <property type="term" value="F:CMP kinase activity"/>
    <property type="evidence" value="ECO:0007669"/>
    <property type="project" value="RHEA"/>
</dbReference>
<feature type="binding site" evidence="9">
    <location>
        <position position="159"/>
    </location>
    <ligand>
        <name>ATP</name>
        <dbReference type="ChEBI" id="CHEBI:30616"/>
    </ligand>
</feature>
<dbReference type="PhylomeDB" id="T1J1L5"/>
<protein>
    <recommendedName>
        <fullName evidence="9">UMP-CMP kinase</fullName>
        <ecNumber evidence="9">2.7.4.14</ecNumber>
    </recommendedName>
    <alternativeName>
        <fullName evidence="9">Deoxycytidylate kinase</fullName>
        <shortName evidence="9">CK</shortName>
        <shortName evidence="9">dCMP kinase</shortName>
    </alternativeName>
    <alternativeName>
        <fullName evidence="9">Uridine monophosphate/cytidine monophosphate kinase</fullName>
        <shortName evidence="9">UMP/CMP kinase</shortName>
        <shortName evidence="9">UMP/CMPK</shortName>
    </alternativeName>
</protein>
<dbReference type="HAMAP" id="MF_00235">
    <property type="entry name" value="Adenylate_kinase_Adk"/>
    <property type="match status" value="1"/>
</dbReference>
<dbReference type="InterPro" id="IPR000850">
    <property type="entry name" value="Adenylat/UMP-CMP_kin"/>
</dbReference>
<feature type="binding site" evidence="9">
    <location>
        <begin position="91"/>
        <end position="93"/>
    </location>
    <ligand>
        <name>a ribonucleoside 5'-phosphate</name>
        <dbReference type="ChEBI" id="CHEBI:58043"/>
    </ligand>
</feature>
<dbReference type="PROSITE" id="PS00113">
    <property type="entry name" value="ADENYLATE_KINASE"/>
    <property type="match status" value="1"/>
</dbReference>
<dbReference type="InterPro" id="IPR006266">
    <property type="entry name" value="UMP_CMP_kinase"/>
</dbReference>
<comment type="subcellular location">
    <subcellularLocation>
        <location evidence="9">Cytoplasm</location>
    </subcellularLocation>
    <subcellularLocation>
        <location evidence="9">Nucleus</location>
    </subcellularLocation>
</comment>
<dbReference type="SUPFAM" id="SSF52540">
    <property type="entry name" value="P-loop containing nucleoside triphosphate hydrolases"/>
    <property type="match status" value="1"/>
</dbReference>
<feature type="binding site" evidence="9">
    <location>
        <begin position="118"/>
        <end position="121"/>
    </location>
    <ligand>
        <name>a ribonucleoside 5'-phosphate</name>
        <dbReference type="ChEBI" id="CHEBI:58043"/>
    </ligand>
</feature>
<keyword evidence="2 9" id="KW-0808">Transferase</keyword>
<feature type="binding site" evidence="9">
    <location>
        <position position="161"/>
    </location>
    <ligand>
        <name>a ribonucleoside 5'-phosphate</name>
        <dbReference type="ChEBI" id="CHEBI:58043"/>
    </ligand>
</feature>
<feature type="domain" description="SET" evidence="10">
    <location>
        <begin position="272"/>
        <end position="447"/>
    </location>
</feature>
<keyword evidence="3 9" id="KW-0547">Nucleotide-binding</keyword>
<organism evidence="11 12">
    <name type="scientific">Strigamia maritima</name>
    <name type="common">European centipede</name>
    <name type="synonym">Geophilus maritimus</name>
    <dbReference type="NCBI Taxonomy" id="126957"/>
    <lineage>
        <taxon>Eukaryota</taxon>
        <taxon>Metazoa</taxon>
        <taxon>Ecdysozoa</taxon>
        <taxon>Arthropoda</taxon>
        <taxon>Myriapoda</taxon>
        <taxon>Chilopoda</taxon>
        <taxon>Pleurostigmophora</taxon>
        <taxon>Geophilomorpha</taxon>
        <taxon>Linotaeniidae</taxon>
        <taxon>Strigamia</taxon>
    </lineage>
</organism>
<evidence type="ECO:0000259" key="10">
    <source>
        <dbReference type="PROSITE" id="PS50280"/>
    </source>
</evidence>
<evidence type="ECO:0000256" key="2">
    <source>
        <dbReference type="ARBA" id="ARBA00022679"/>
    </source>
</evidence>
<dbReference type="PROSITE" id="PS50280">
    <property type="entry name" value="SET"/>
    <property type="match status" value="1"/>
</dbReference>
<comment type="domain">
    <text evidence="9">Consists of three domains, a large central CORE domain and two small peripheral domains, NMPbind and LID, which undergo movements during catalysis. The LID domain closes over the site of phosphoryl transfer upon ATP binding. Assembling and dissambling the active center during each catalytic cycle provides an effective means to prevent ATP hydrolysis.</text>
</comment>
<dbReference type="EMBL" id="JH431789">
    <property type="status" value="NOT_ANNOTATED_CDS"/>
    <property type="molecule type" value="Genomic_DNA"/>
</dbReference>
<feature type="binding site" evidence="9">
    <location>
        <position position="172"/>
    </location>
    <ligand>
        <name>a ribonucleoside 5'-phosphate</name>
        <dbReference type="ChEBI" id="CHEBI:58043"/>
    </ligand>
</feature>
<dbReference type="GO" id="GO:0008276">
    <property type="term" value="F:protein methyltransferase activity"/>
    <property type="evidence" value="ECO:0007669"/>
    <property type="project" value="UniProtKB-ARBA"/>
</dbReference>
<keyword evidence="6 9" id="KW-0665">Pyrimidine biosynthesis</keyword>
<comment type="catalytic activity">
    <reaction evidence="8 9">
        <text>UMP + ATP = UDP + ADP</text>
        <dbReference type="Rhea" id="RHEA:24400"/>
        <dbReference type="ChEBI" id="CHEBI:30616"/>
        <dbReference type="ChEBI" id="CHEBI:57865"/>
        <dbReference type="ChEBI" id="CHEBI:58223"/>
        <dbReference type="ChEBI" id="CHEBI:456216"/>
        <dbReference type="EC" id="2.7.4.14"/>
    </reaction>
</comment>
<dbReference type="CDD" id="cd01428">
    <property type="entry name" value="ADK"/>
    <property type="match status" value="1"/>
</dbReference>
<dbReference type="InterPro" id="IPR033690">
    <property type="entry name" value="Adenylat_kinase_CS"/>
</dbReference>
<dbReference type="eggNOG" id="KOG3079">
    <property type="taxonomic scope" value="Eukaryota"/>
</dbReference>
<dbReference type="AlphaFoldDB" id="T1J1L5"/>
<proteinExistence type="inferred from homology"/>
<dbReference type="SUPFAM" id="SSF82199">
    <property type="entry name" value="SET domain"/>
    <property type="match status" value="1"/>
</dbReference>
<comment type="cofactor">
    <cofactor evidence="9">
        <name>Mg(2+)</name>
        <dbReference type="ChEBI" id="CHEBI:18420"/>
    </cofactor>
    <text evidence="9">Binds 1 Mg(2+) ion per monomer.</text>
</comment>
<sequence length="454" mass="51819">MKLWRWSFLYRSCTLGLSVSRRNIVRIMSGDMKPDVVFVLGGPGAGKGTQCEKISREFNFIHLSAGELLRIERNSGTPNGEVIEKHFANGTIVPVEITCGLLEKAMQQSDVKRFLIDGFPRNEDNLEGWIRLMSDKVNLLFVLFFDCPQEVCIERCLNRKRFDDTRESLKNRLTIYYGDTMPIVEYYRKLNLVKQLDATKTADEIYEIVRKTFEDALNQIKRLPRLDYFASENDIINELFEFLNLLDRNETALTNFNKDIHMRNSNTMLEKLGFCIAKQQSQIKNGGNGVFVTKGAIKKGHLAALYPGTVYKPAEPLFFQSIGNQFILQCTDGLFVDGSKKRISKHIFKSCVYRDKCSHSLPADITWLRDNPLNPLAIGQYVNNHNKKFASNVVYQECQLPKSGISQILALIPNINFSPSDENFIRIVALVATRDITTGEELFSSYISLVDCEK</sequence>
<comment type="caution">
    <text evidence="9">Lacks conserved residue(s) required for the propagation of feature annotation.</text>
</comment>
<reference evidence="11" key="2">
    <citation type="submission" date="2015-02" db="UniProtKB">
        <authorList>
            <consortium name="EnsemblMetazoa"/>
        </authorList>
    </citation>
    <scope>IDENTIFICATION</scope>
</reference>
<keyword evidence="12" id="KW-1185">Reference proteome</keyword>
<dbReference type="PRINTS" id="PR00094">
    <property type="entry name" value="ADENYLTKNASE"/>
</dbReference>
<keyword evidence="1 9" id="KW-0963">Cytoplasm</keyword>
<keyword evidence="7 9" id="KW-0539">Nucleus</keyword>
<dbReference type="GO" id="GO:0008757">
    <property type="term" value="F:S-adenosylmethionine-dependent methyltransferase activity"/>
    <property type="evidence" value="ECO:0007669"/>
    <property type="project" value="UniProtKB-ARBA"/>
</dbReference>
<dbReference type="InterPro" id="IPR001214">
    <property type="entry name" value="SET_dom"/>
</dbReference>
<comment type="catalytic activity">
    <reaction evidence="9">
        <text>dCMP + ATP = dCDP + ADP</text>
        <dbReference type="Rhea" id="RHEA:25094"/>
        <dbReference type="ChEBI" id="CHEBI:30616"/>
        <dbReference type="ChEBI" id="CHEBI:57566"/>
        <dbReference type="ChEBI" id="CHEBI:58593"/>
        <dbReference type="ChEBI" id="CHEBI:456216"/>
        <dbReference type="EC" id="2.7.4.14"/>
    </reaction>
</comment>
<feature type="binding site" evidence="9">
    <location>
        <position position="70"/>
    </location>
    <ligand>
        <name>a ribonucleoside 5'-phosphate</name>
        <dbReference type="ChEBI" id="CHEBI:58043"/>
    </ligand>
</feature>
<dbReference type="GO" id="GO:0005634">
    <property type="term" value="C:nucleus"/>
    <property type="evidence" value="ECO:0007669"/>
    <property type="project" value="UniProtKB-SubCell"/>
</dbReference>
<dbReference type="Pfam" id="PF00406">
    <property type="entry name" value="ADK"/>
    <property type="match status" value="1"/>
</dbReference>
<comment type="catalytic activity">
    <reaction evidence="9">
        <text>CMP + ATP = CDP + ADP</text>
        <dbReference type="Rhea" id="RHEA:11600"/>
        <dbReference type="ChEBI" id="CHEBI:30616"/>
        <dbReference type="ChEBI" id="CHEBI:58069"/>
        <dbReference type="ChEBI" id="CHEBI:60377"/>
        <dbReference type="ChEBI" id="CHEBI:456216"/>
        <dbReference type="EC" id="2.7.4.14"/>
    </reaction>
</comment>
<accession>T1J1L5</accession>
<evidence type="ECO:0000256" key="1">
    <source>
        <dbReference type="ARBA" id="ARBA00022490"/>
    </source>
</evidence>
<dbReference type="HOGENOM" id="CLU_603157_0_0_1"/>
<comment type="subunit">
    <text evidence="9">Monomer.</text>
</comment>
<reference evidence="12" key="1">
    <citation type="submission" date="2011-05" db="EMBL/GenBank/DDBJ databases">
        <authorList>
            <person name="Richards S.R."/>
            <person name="Qu J."/>
            <person name="Jiang H."/>
            <person name="Jhangiani S.N."/>
            <person name="Agravi P."/>
            <person name="Goodspeed R."/>
            <person name="Gross S."/>
            <person name="Mandapat C."/>
            <person name="Jackson L."/>
            <person name="Mathew T."/>
            <person name="Pu L."/>
            <person name="Thornton R."/>
            <person name="Saada N."/>
            <person name="Wilczek-Boney K.B."/>
            <person name="Lee S."/>
            <person name="Kovar C."/>
            <person name="Wu Y."/>
            <person name="Scherer S.E."/>
            <person name="Worley K.C."/>
            <person name="Muzny D.M."/>
            <person name="Gibbs R."/>
        </authorList>
    </citation>
    <scope>NUCLEOTIDE SEQUENCE</scope>
    <source>
        <strain evidence="12">Brora</strain>
    </source>
</reference>
<dbReference type="GO" id="GO:0006207">
    <property type="term" value="P:'de novo' pyrimidine nucleobase biosynthetic process"/>
    <property type="evidence" value="ECO:0007669"/>
    <property type="project" value="InterPro"/>
</dbReference>
<dbReference type="EC" id="2.7.4.14" evidence="9"/>
<keyword evidence="4 9" id="KW-0418">Kinase</keyword>
<evidence type="ECO:0000256" key="7">
    <source>
        <dbReference type="ARBA" id="ARBA00023242"/>
    </source>
</evidence>
<dbReference type="Gene3D" id="2.170.270.10">
    <property type="entry name" value="SET domain"/>
    <property type="match status" value="1"/>
</dbReference>
<dbReference type="EnsemblMetazoa" id="SMAR007435-RA">
    <property type="protein sequence ID" value="SMAR007435-PA"/>
    <property type="gene ID" value="SMAR007435"/>
</dbReference>